<dbReference type="GeneID" id="42364407"/>
<evidence type="ECO:0000259" key="1">
    <source>
        <dbReference type="Pfam" id="PF01336"/>
    </source>
</evidence>
<keyword evidence="2" id="KW-0540">Nuclease</keyword>
<dbReference type="KEGG" id="ncon:LC1Nh_0027"/>
<dbReference type="AlphaFoldDB" id="A0A5Q0UEI1"/>
<dbReference type="GO" id="GO:0003676">
    <property type="term" value="F:nucleic acid binding"/>
    <property type="evidence" value="ECO:0007669"/>
    <property type="project" value="InterPro"/>
</dbReference>
<evidence type="ECO:0000313" key="2">
    <source>
        <dbReference type="EMBL" id="QGA79936.1"/>
    </source>
</evidence>
<dbReference type="Pfam" id="PF01336">
    <property type="entry name" value="tRNA_anti-codon"/>
    <property type="match status" value="1"/>
</dbReference>
<protein>
    <submittedName>
        <fullName evidence="2">Archaea-specific RecJ-like exonuclease</fullName>
    </submittedName>
</protein>
<dbReference type="Gene3D" id="2.40.50.140">
    <property type="entry name" value="Nucleic acid-binding proteins"/>
    <property type="match status" value="1"/>
</dbReference>
<feature type="domain" description="OB" evidence="1">
    <location>
        <begin position="47"/>
        <end position="111"/>
    </location>
</feature>
<dbReference type="SUPFAM" id="SSF50249">
    <property type="entry name" value="Nucleic acid-binding proteins"/>
    <property type="match status" value="1"/>
</dbReference>
<dbReference type="GO" id="GO:0004527">
    <property type="term" value="F:exonuclease activity"/>
    <property type="evidence" value="ECO:0007669"/>
    <property type="project" value="UniProtKB-KW"/>
</dbReference>
<dbReference type="Proteomes" id="UP000377803">
    <property type="component" value="Chromosome"/>
</dbReference>
<accession>A0A5Q0UEI1</accession>
<proteinExistence type="predicted"/>
<keyword evidence="2" id="KW-0378">Hydrolase</keyword>
<dbReference type="RefSeq" id="WP_217907044.1">
    <property type="nucleotide sequence ID" value="NZ_CP040089.1"/>
</dbReference>
<keyword evidence="2" id="KW-0269">Exonuclease</keyword>
<evidence type="ECO:0000313" key="3">
    <source>
        <dbReference type="Proteomes" id="UP000377803"/>
    </source>
</evidence>
<organism evidence="2 3">
    <name type="scientific">Candidatus Nanohalobium constans</name>
    <dbReference type="NCBI Taxonomy" id="2565781"/>
    <lineage>
        <taxon>Archaea</taxon>
        <taxon>Candidatus Nanohalarchaeota</taxon>
        <taxon>Candidatus Nanohalobia</taxon>
        <taxon>Candidatus Nanohalobiales</taxon>
        <taxon>Candidatus Nanohalobiaceae</taxon>
        <taxon>Candidatus Nanohalobium</taxon>
    </lineage>
</organism>
<dbReference type="EMBL" id="CP040089">
    <property type="protein sequence ID" value="QGA79936.1"/>
    <property type="molecule type" value="Genomic_DNA"/>
</dbReference>
<reference evidence="3" key="1">
    <citation type="submission" date="2019-05" db="EMBL/GenBank/DDBJ databases">
        <title>Candidatus Nanohalobium constans, a novel model system to study the DPANN nano-sized archaea: genomic and physiological characterization of a nanoarchaeon co-cultured with its chitinotrophic host.</title>
        <authorList>
            <person name="La Cono V."/>
            <person name="Arcadi E."/>
            <person name="Crisafi F."/>
            <person name="Denaro R."/>
            <person name="La Spada G."/>
            <person name="Messina E."/>
            <person name="Smedile F."/>
            <person name="Toshchakov S.V."/>
            <person name="Shevchenko M.A."/>
            <person name="Golyshin P.N."/>
            <person name="Golyshina O.V."/>
            <person name="Ferrer M."/>
            <person name="Rohde M."/>
            <person name="Mushegian A."/>
            <person name="Sorokin D.Y."/>
            <person name="Giuliano L."/>
            <person name="Yakimov M.M."/>
        </authorList>
    </citation>
    <scope>NUCLEOTIDE SEQUENCE [LARGE SCALE GENOMIC DNA]</scope>
    <source>
        <strain evidence="3">LC1Nh</strain>
    </source>
</reference>
<name>A0A5Q0UEI1_9ARCH</name>
<keyword evidence="3" id="KW-1185">Reference proteome</keyword>
<dbReference type="InterPro" id="IPR004365">
    <property type="entry name" value="NA-bd_OB_tRNA"/>
</dbReference>
<gene>
    <name evidence="2" type="ORF">LC1Nh_0027</name>
</gene>
<sequence length="113" mass="12235">MNRERFTYLCLFLSVLGLGILQFSTAHLKPDVTDINSVDSSKVGQIVKVKGNVSGFYSTGSASFFTLTDSTDKIQVTSFNQPEVSSGDTITVLGKAELHQGSLQIVSTEIEQN</sequence>
<dbReference type="InterPro" id="IPR012340">
    <property type="entry name" value="NA-bd_OB-fold"/>
</dbReference>